<name>A0A1T4NGS6_9BACT</name>
<dbReference type="AlphaFoldDB" id="A0A1T4NGS6"/>
<dbReference type="STRING" id="28122.SAMN02745108_01587"/>
<dbReference type="RefSeq" id="WP_078776511.1">
    <property type="nucleotide sequence ID" value="NZ_FUWU01000025.1"/>
</dbReference>
<reference evidence="1 2" key="1">
    <citation type="submission" date="2017-02" db="EMBL/GenBank/DDBJ databases">
        <authorList>
            <person name="Peterson S.W."/>
        </authorList>
    </citation>
    <scope>NUCLEOTIDE SEQUENCE [LARGE SCALE GENOMIC DNA]</scope>
    <source>
        <strain evidence="1 2">ATCC 43854</strain>
    </source>
</reference>
<dbReference type="SUPFAM" id="SSF51261">
    <property type="entry name" value="Duplicated hybrid motif"/>
    <property type="match status" value="1"/>
</dbReference>
<protein>
    <submittedName>
        <fullName evidence="1">Peptidase family M23</fullName>
    </submittedName>
</protein>
<evidence type="ECO:0000313" key="1">
    <source>
        <dbReference type="EMBL" id="SJZ78323.1"/>
    </source>
</evidence>
<dbReference type="InterPro" id="IPR011055">
    <property type="entry name" value="Dup_hybrid_motif"/>
</dbReference>
<dbReference type="PANTHER" id="PTHR21666">
    <property type="entry name" value="PEPTIDASE-RELATED"/>
    <property type="match status" value="1"/>
</dbReference>
<accession>A0A1T4NGS6</accession>
<dbReference type="PANTHER" id="PTHR21666:SF289">
    <property type="entry name" value="L-ALA--D-GLU ENDOPEPTIDASE"/>
    <property type="match status" value="1"/>
</dbReference>
<dbReference type="EMBL" id="FUWU01000025">
    <property type="protein sequence ID" value="SJZ78323.1"/>
    <property type="molecule type" value="Genomic_DNA"/>
</dbReference>
<dbReference type="Gene3D" id="2.70.70.10">
    <property type="entry name" value="Glucose Permease (Domain IIA)"/>
    <property type="match status" value="1"/>
</dbReference>
<dbReference type="CDD" id="cd12797">
    <property type="entry name" value="M23_peptidase"/>
    <property type="match status" value="1"/>
</dbReference>
<organism evidence="1 2">
    <name type="scientific">Fibrobacter intestinalis</name>
    <dbReference type="NCBI Taxonomy" id="28122"/>
    <lineage>
        <taxon>Bacteria</taxon>
        <taxon>Pseudomonadati</taxon>
        <taxon>Fibrobacterota</taxon>
        <taxon>Fibrobacteria</taxon>
        <taxon>Fibrobacterales</taxon>
        <taxon>Fibrobacteraceae</taxon>
        <taxon>Fibrobacter</taxon>
    </lineage>
</organism>
<proteinExistence type="predicted"/>
<sequence>MPIFRLSLFLCAAMLWGQDLLYMPFGKPGFLTSSFGENRGTRYHAGIDYSTEMQEGFPVLAPEEGKIVRVKVSPYFYGKVIYFQGKSGRTWVFAHLSGFSGQLHALIQKTQNQKRRNDVALENPKIPAFRYGDTLAFTGSSGIGNPHLHLELRDGENVLNPCRNGVFCGDTLEPLILGAAVFQGESVSLSGESDLKAGCLAEPNPKNRQDPLRFAFKIADYSREPLENPMSIRRLTLKNGGKIIGETVHDTLSYSGMIQIREELLWAEEADTAGDWHWISEPYIPDANDSLTLEAEDMVGHVASRKLTLSKECPGEKPIRQGKNQRPELFTFLSRPWVGLHLCQSEDSKTAFFFFSRGELLADACKEVEPVATPLGKLLEIYPGIDEIRLVQNGKTDTIRIGEIPADAQNFQLETRWDGHSIRQQVTELADVPWTRILAVRKFQNDSVPAFEFHPKGLHFLGSWTVAFDAELAQAPLYYLGETSRKWFLFSKQKAAIRERSASMNELRDIGFILDKTPPELGTPRLDSAMIAGKRQKVLRIPVIETESGIENGNSIQASAKGKPFIYAEYDSEPKELVFVYSDLPSGKNFTIRIQDEVGNAKSFLVDIPRKTDSE</sequence>
<gene>
    <name evidence="1" type="ORF">SAMN02745108_01587</name>
</gene>
<dbReference type="Proteomes" id="UP000190449">
    <property type="component" value="Unassembled WGS sequence"/>
</dbReference>
<dbReference type="GO" id="GO:0004222">
    <property type="term" value="F:metalloendopeptidase activity"/>
    <property type="evidence" value="ECO:0007669"/>
    <property type="project" value="TreeGrafter"/>
</dbReference>
<dbReference type="InterPro" id="IPR050570">
    <property type="entry name" value="Cell_wall_metabolism_enzyme"/>
</dbReference>
<evidence type="ECO:0000313" key="2">
    <source>
        <dbReference type="Proteomes" id="UP000190449"/>
    </source>
</evidence>